<keyword evidence="4 6" id="KW-0175">Coiled coil</keyword>
<keyword evidence="1 6" id="KW-0963">Cytoplasm</keyword>
<dbReference type="InterPro" id="IPR011890">
    <property type="entry name" value="SMC_prok"/>
</dbReference>
<evidence type="ECO:0000256" key="2">
    <source>
        <dbReference type="ARBA" id="ARBA00022741"/>
    </source>
</evidence>
<feature type="coiled-coil region" evidence="6">
    <location>
        <begin position="333"/>
        <end position="363"/>
    </location>
</feature>
<dbReference type="CDD" id="cd03278">
    <property type="entry name" value="ABC_SMC_barmotin"/>
    <property type="match status" value="1"/>
</dbReference>
<dbReference type="PIRSF" id="PIRSF005719">
    <property type="entry name" value="SMC"/>
    <property type="match status" value="1"/>
</dbReference>
<protein>
    <recommendedName>
        <fullName evidence="6">Chromosome partition protein Smc</fullName>
    </recommendedName>
</protein>
<feature type="coiled-coil region" evidence="6">
    <location>
        <begin position="167"/>
        <end position="194"/>
    </location>
</feature>
<dbReference type="SMART" id="SM00968">
    <property type="entry name" value="SMC_hinge"/>
    <property type="match status" value="1"/>
</dbReference>
<dbReference type="InterPro" id="IPR027417">
    <property type="entry name" value="P-loop_NTPase"/>
</dbReference>
<sequence length="1185" mass="135857">MFLKSLEIRGFKSFADKTELKFRKGVTAVVGPNGSGKSNISDAVRWVLGEQSVKVLRGGKMEDVIFAGTQFRKPVGLAQVSLTLDNSDEKLATEYNEVTVSRRIFRSGESEYLINNSKCRLKDVTNLFVDTGIGKEGYSLIGQGKIEAILSGRPEDRRSLLEEAAGIVKYKNRKEEAEKKLSNTDDNLVRINDILSTYKDRIEPLRIEREKALEFNELSKDLKKKEVSIIVHTINKMEEELKNFNEDLQSRTKEIEEKRKEISSDKLKLKELENEIEKLEKKNLEDKEQYYSLKELISENEKGIQLYHERIKSFEEKINRNNYELNDISIKINQISENKIILKEELANRLEEQKLKNQDILNLEEYNTQNSMELKKIEEQLKSLREGEFELLRSNSDIKNEITILNKDISLREEKKETLNSSISSLENNIVINLATYKDLSNDIESKKDKIKLLNLKIIDDKKKLGILSANLTKKENELRELNRVLTKLDANRSMLENLEKHYEGYNRSVKSLMESIHKERIAEADDTKVLGEIFTVDKRYETAIEIALGAAISNVITKNEEVAKVLISYLKKNNLGRATFLPLNIIKGRKLELDRNITSANGYIGIASDIISYNKEYSNIIDYALGRTIICSNMDSALNIARIGKYNYKIVTLEGEVINPGGALTGGSIKGKNSNVLGRKREIEELIENISEKKKHCEELANTVQALKNEIKNLDESILNQRDEVHERNIELTKKESEMNGLQSDTDTLKRNLEMAKEELKRTVNEKEMYLQKLMIKENEIKSIENENTSNKSKSTELENLIKAKLQEVNDCESNLTEMKINKATLDEAIENKKNEFSRMEKEIHDFKVKNELLNKENAESRNSIEGLNLDIEVKNKNINDNTIIINKLELNFKDEEILKEKLKQDFKDKDNLISGILDEVSVKEMEVNKKEIVKAKKEADKEHIYKKLNEELELTYAEALDICESVTDEEALRQEISITKGKITKLGLVNLAAIEEYEEIKEKYEFMSTQAEDLENAKKELIGVIEEMTSEMKILFKENFKVLNYNFNETFKDLFKGGSAELILGEGDELTANIDINVEPPGKRLQNINLMSGGEKVLSAIALLFAILKMKPTPFCILDEIEAALDDANVYRYAEFLKMFSQNTQFIIITHRKGTMEVSDIIYGVTMEEKGISKVVSVDLSDN</sequence>
<proteinExistence type="inferred from homology"/>
<keyword evidence="5 6" id="KW-0238">DNA-binding</keyword>
<dbReference type="AlphaFoldDB" id="A0A399IPY8"/>
<dbReference type="InterPro" id="IPR003395">
    <property type="entry name" value="RecF/RecN/SMC_N"/>
</dbReference>
<feature type="binding site" evidence="6">
    <location>
        <begin position="32"/>
        <end position="39"/>
    </location>
    <ligand>
        <name>ATP</name>
        <dbReference type="ChEBI" id="CHEBI:30616"/>
    </ligand>
</feature>
<organism evidence="8 9">
    <name type="scientific">Clostridium chromiireducens</name>
    <dbReference type="NCBI Taxonomy" id="225345"/>
    <lineage>
        <taxon>Bacteria</taxon>
        <taxon>Bacillati</taxon>
        <taxon>Bacillota</taxon>
        <taxon>Clostridia</taxon>
        <taxon>Eubacteriales</taxon>
        <taxon>Clostridiaceae</taxon>
        <taxon>Clostridium</taxon>
    </lineage>
</organism>
<dbReference type="GO" id="GO:0003677">
    <property type="term" value="F:DNA binding"/>
    <property type="evidence" value="ECO:0007669"/>
    <property type="project" value="UniProtKB-UniRule"/>
</dbReference>
<dbReference type="GO" id="GO:0005524">
    <property type="term" value="F:ATP binding"/>
    <property type="evidence" value="ECO:0007669"/>
    <property type="project" value="UniProtKB-UniRule"/>
</dbReference>
<evidence type="ECO:0000256" key="4">
    <source>
        <dbReference type="ARBA" id="ARBA00023054"/>
    </source>
</evidence>
<comment type="function">
    <text evidence="6">Required for chromosome condensation and partitioning.</text>
</comment>
<dbReference type="InterPro" id="IPR036277">
    <property type="entry name" value="SMC_hinge_sf"/>
</dbReference>
<comment type="subcellular location">
    <subcellularLocation>
        <location evidence="6">Cytoplasm</location>
    </subcellularLocation>
</comment>
<dbReference type="Gene3D" id="3.30.70.1620">
    <property type="match status" value="1"/>
</dbReference>
<dbReference type="GO" id="GO:0007059">
    <property type="term" value="P:chromosome segregation"/>
    <property type="evidence" value="ECO:0007669"/>
    <property type="project" value="UniProtKB-UniRule"/>
</dbReference>
<feature type="coiled-coil region" evidence="6">
    <location>
        <begin position="681"/>
        <end position="971"/>
    </location>
</feature>
<reference evidence="8 9" key="1">
    <citation type="submission" date="2018-08" db="EMBL/GenBank/DDBJ databases">
        <title>Genome of Clostridium chromiireducens C1, DSM12136.</title>
        <authorList>
            <person name="Xing M."/>
            <person name="Wei Y."/>
            <person name="Ang E.L."/>
            <person name="Zhao H."/>
            <person name="Zhang Y."/>
        </authorList>
    </citation>
    <scope>NUCLEOTIDE SEQUENCE [LARGE SCALE GENOMIC DNA]</scope>
    <source>
        <strain evidence="8 9">C1</strain>
    </source>
</reference>
<feature type="domain" description="SMC hinge" evidence="7">
    <location>
        <begin position="525"/>
        <end position="642"/>
    </location>
</feature>
<comment type="caution">
    <text evidence="8">The sequence shown here is derived from an EMBL/GenBank/DDBJ whole genome shotgun (WGS) entry which is preliminary data.</text>
</comment>
<evidence type="ECO:0000256" key="5">
    <source>
        <dbReference type="ARBA" id="ARBA00023125"/>
    </source>
</evidence>
<evidence type="ECO:0000259" key="7">
    <source>
        <dbReference type="SMART" id="SM00968"/>
    </source>
</evidence>
<dbReference type="Gene3D" id="1.20.1060.20">
    <property type="match status" value="1"/>
</dbReference>
<dbReference type="GO" id="GO:0006260">
    <property type="term" value="P:DNA replication"/>
    <property type="evidence" value="ECO:0007669"/>
    <property type="project" value="UniProtKB-UniRule"/>
</dbReference>
<dbReference type="NCBIfam" id="TIGR02168">
    <property type="entry name" value="SMC_prok_B"/>
    <property type="match status" value="1"/>
</dbReference>
<dbReference type="SUPFAM" id="SSF75553">
    <property type="entry name" value="Smc hinge domain"/>
    <property type="match status" value="1"/>
</dbReference>
<dbReference type="GO" id="GO:0007062">
    <property type="term" value="P:sister chromatid cohesion"/>
    <property type="evidence" value="ECO:0007669"/>
    <property type="project" value="InterPro"/>
</dbReference>
<dbReference type="Proteomes" id="UP000265930">
    <property type="component" value="Unassembled WGS sequence"/>
</dbReference>
<feature type="coiled-coil region" evidence="6">
    <location>
        <begin position="437"/>
        <end position="516"/>
    </location>
</feature>
<dbReference type="GO" id="GO:0016887">
    <property type="term" value="F:ATP hydrolysis activity"/>
    <property type="evidence" value="ECO:0007669"/>
    <property type="project" value="InterPro"/>
</dbReference>
<feature type="coiled-coil region" evidence="6">
    <location>
        <begin position="234"/>
        <end position="289"/>
    </location>
</feature>
<dbReference type="GO" id="GO:0005694">
    <property type="term" value="C:chromosome"/>
    <property type="evidence" value="ECO:0007669"/>
    <property type="project" value="InterPro"/>
</dbReference>
<comment type="domain">
    <text evidence="6">Contains large globular domains required for ATP hydrolysis at each terminus and a third globular domain forming a flexible hinge near the middle of the molecule. These domains are separated by coiled-coil structures.</text>
</comment>
<gene>
    <name evidence="6 8" type="primary">smc</name>
    <name evidence="8" type="ORF">D2A34_07960</name>
</gene>
<dbReference type="PANTHER" id="PTHR43977">
    <property type="entry name" value="STRUCTURAL MAINTENANCE OF CHROMOSOMES PROTEIN 3"/>
    <property type="match status" value="1"/>
</dbReference>
<feature type="coiled-coil region" evidence="6">
    <location>
        <begin position="999"/>
        <end position="1033"/>
    </location>
</feature>
<dbReference type="GO" id="GO:0030261">
    <property type="term" value="P:chromosome condensation"/>
    <property type="evidence" value="ECO:0007669"/>
    <property type="project" value="InterPro"/>
</dbReference>
<dbReference type="SUPFAM" id="SSF52540">
    <property type="entry name" value="P-loop containing nucleoside triphosphate hydrolases"/>
    <property type="match status" value="1"/>
</dbReference>
<comment type="similarity">
    <text evidence="6">Belongs to the SMC family.</text>
</comment>
<dbReference type="EMBL" id="QXDJ01000002">
    <property type="protein sequence ID" value="RII35133.1"/>
    <property type="molecule type" value="Genomic_DNA"/>
</dbReference>
<evidence type="ECO:0000313" key="9">
    <source>
        <dbReference type="Proteomes" id="UP000265930"/>
    </source>
</evidence>
<keyword evidence="3 6" id="KW-0067">ATP-binding</keyword>
<evidence type="ECO:0000256" key="3">
    <source>
        <dbReference type="ARBA" id="ARBA00022840"/>
    </source>
</evidence>
<keyword evidence="2 6" id="KW-0547">Nucleotide-binding</keyword>
<dbReference type="RefSeq" id="WP_119366267.1">
    <property type="nucleotide sequence ID" value="NZ_QXDJ01000002.1"/>
</dbReference>
<dbReference type="Gene3D" id="3.40.50.300">
    <property type="entry name" value="P-loop containing nucleotide triphosphate hydrolases"/>
    <property type="match status" value="2"/>
</dbReference>
<dbReference type="Gene3D" id="6.10.140.1720">
    <property type="match status" value="1"/>
</dbReference>
<evidence type="ECO:0000256" key="6">
    <source>
        <dbReference type="HAMAP-Rule" id="MF_01894"/>
    </source>
</evidence>
<evidence type="ECO:0000256" key="1">
    <source>
        <dbReference type="ARBA" id="ARBA00022490"/>
    </source>
</evidence>
<dbReference type="Pfam" id="PF02463">
    <property type="entry name" value="SMC_N"/>
    <property type="match status" value="1"/>
</dbReference>
<dbReference type="GO" id="GO:0005737">
    <property type="term" value="C:cytoplasm"/>
    <property type="evidence" value="ECO:0007669"/>
    <property type="project" value="UniProtKB-SubCell"/>
</dbReference>
<dbReference type="InterPro" id="IPR024704">
    <property type="entry name" value="SMC"/>
</dbReference>
<dbReference type="InterPro" id="IPR010935">
    <property type="entry name" value="SMC_hinge"/>
</dbReference>
<accession>A0A399IPY8</accession>
<dbReference type="FunFam" id="3.40.50.300:FF:000984">
    <property type="entry name" value="Chromosome partition protein Smc"/>
    <property type="match status" value="1"/>
</dbReference>
<dbReference type="HAMAP" id="MF_01894">
    <property type="entry name" value="Smc_prok"/>
    <property type="match status" value="1"/>
</dbReference>
<evidence type="ECO:0000313" key="8">
    <source>
        <dbReference type="EMBL" id="RII35133.1"/>
    </source>
</evidence>
<name>A0A399IPY8_9CLOT</name>
<dbReference type="Pfam" id="PF06470">
    <property type="entry name" value="SMC_hinge"/>
    <property type="match status" value="1"/>
</dbReference>
<comment type="subunit">
    <text evidence="6">Homodimer.</text>
</comment>